<feature type="domain" description="GtrA/DPMS transmembrane" evidence="7">
    <location>
        <begin position="47"/>
        <end position="162"/>
    </location>
</feature>
<protein>
    <recommendedName>
        <fullName evidence="7">GtrA/DPMS transmembrane domain-containing protein</fullName>
    </recommendedName>
</protein>
<dbReference type="GO" id="GO:0000271">
    <property type="term" value="P:polysaccharide biosynthetic process"/>
    <property type="evidence" value="ECO:0007669"/>
    <property type="project" value="InterPro"/>
</dbReference>
<reference evidence="8 9" key="1">
    <citation type="journal article" date="2015" name="Genome Announc.">
        <title>Expanding the biotechnology potential of lactobacilli through comparative genomics of 213 strains and associated genera.</title>
        <authorList>
            <person name="Sun Z."/>
            <person name="Harris H.M."/>
            <person name="McCann A."/>
            <person name="Guo C."/>
            <person name="Argimon S."/>
            <person name="Zhang W."/>
            <person name="Yang X."/>
            <person name="Jeffery I.B."/>
            <person name="Cooney J.C."/>
            <person name="Kagawa T.F."/>
            <person name="Liu W."/>
            <person name="Song Y."/>
            <person name="Salvetti E."/>
            <person name="Wrobel A."/>
            <person name="Rasinkangas P."/>
            <person name="Parkhill J."/>
            <person name="Rea M.C."/>
            <person name="O'Sullivan O."/>
            <person name="Ritari J."/>
            <person name="Douillard F.P."/>
            <person name="Paul Ross R."/>
            <person name="Yang R."/>
            <person name="Briner A.E."/>
            <person name="Felis G.E."/>
            <person name="de Vos W.M."/>
            <person name="Barrangou R."/>
            <person name="Klaenhammer T.R."/>
            <person name="Caufield P.W."/>
            <person name="Cui Y."/>
            <person name="Zhang H."/>
            <person name="O'Toole P.W."/>
        </authorList>
    </citation>
    <scope>NUCLEOTIDE SEQUENCE [LARGE SCALE GENOMIC DNA]</scope>
    <source>
        <strain evidence="8 9">DSM 21775</strain>
    </source>
</reference>
<dbReference type="PANTHER" id="PTHR38459:SF5">
    <property type="entry name" value="CELL WALL TEICHOIC ACID GLYCOSYLATION PROTEIN GTCA"/>
    <property type="match status" value="1"/>
</dbReference>
<keyword evidence="3 6" id="KW-0812">Transmembrane</keyword>
<accession>A0A0R2DNJ5</accession>
<evidence type="ECO:0000256" key="2">
    <source>
        <dbReference type="ARBA" id="ARBA00009399"/>
    </source>
</evidence>
<dbReference type="AlphaFoldDB" id="A0A0R2DNJ5"/>
<organism evidence="8 9">
    <name type="scientific">Levilactobacillus senmaizukei DSM 21775 = NBRC 103853</name>
    <dbReference type="NCBI Taxonomy" id="1423803"/>
    <lineage>
        <taxon>Bacteria</taxon>
        <taxon>Bacillati</taxon>
        <taxon>Bacillota</taxon>
        <taxon>Bacilli</taxon>
        <taxon>Lactobacillales</taxon>
        <taxon>Lactobacillaceae</taxon>
        <taxon>Levilactobacillus</taxon>
    </lineage>
</organism>
<comment type="subcellular location">
    <subcellularLocation>
        <location evidence="1">Membrane</location>
        <topology evidence="1">Multi-pass membrane protein</topology>
    </subcellularLocation>
</comment>
<dbReference type="Proteomes" id="UP000051589">
    <property type="component" value="Unassembled WGS sequence"/>
</dbReference>
<comment type="caution">
    <text evidence="8">The sequence shown here is derived from an EMBL/GenBank/DDBJ whole genome shotgun (WGS) entry which is preliminary data.</text>
</comment>
<keyword evidence="4 6" id="KW-1133">Transmembrane helix</keyword>
<comment type="similarity">
    <text evidence="2">Belongs to the GtrA family.</text>
</comment>
<dbReference type="EMBL" id="AYZH01000008">
    <property type="protein sequence ID" value="KRN02311.1"/>
    <property type="molecule type" value="Genomic_DNA"/>
</dbReference>
<evidence type="ECO:0000313" key="9">
    <source>
        <dbReference type="Proteomes" id="UP000051589"/>
    </source>
</evidence>
<feature type="transmembrane region" description="Helical" evidence="6">
    <location>
        <begin position="48"/>
        <end position="66"/>
    </location>
</feature>
<keyword evidence="5 6" id="KW-0472">Membrane</keyword>
<feature type="transmembrane region" description="Helical" evidence="6">
    <location>
        <begin position="113"/>
        <end position="131"/>
    </location>
</feature>
<dbReference type="InterPro" id="IPR007267">
    <property type="entry name" value="GtrA_DPMS_TM"/>
</dbReference>
<evidence type="ECO:0000259" key="7">
    <source>
        <dbReference type="Pfam" id="PF04138"/>
    </source>
</evidence>
<dbReference type="GO" id="GO:0005886">
    <property type="term" value="C:plasma membrane"/>
    <property type="evidence" value="ECO:0007669"/>
    <property type="project" value="TreeGrafter"/>
</dbReference>
<sequence>MEKQTPLRHDHYPTTKEEYEAELTETEAEFAEQLAAVENKNKGQAQRFLLFGALTVVVNIALFYILNHMLGIEYQLANFIDWILTVQCSFWLDRTFVFKHKSTRYFKEMSTFYGTRLITYLIEFVLLWLGITVLKFHPTITKVVAHGLAVSFNYFLSMKLVFKKHPEIND</sequence>
<dbReference type="PANTHER" id="PTHR38459">
    <property type="entry name" value="PROPHAGE BACTOPRENOL-LINKED GLUCOSE TRANSLOCASE HOMOLOG"/>
    <property type="match status" value="1"/>
</dbReference>
<dbReference type="Pfam" id="PF04138">
    <property type="entry name" value="GtrA_DPMS_TM"/>
    <property type="match status" value="1"/>
</dbReference>
<keyword evidence="9" id="KW-1185">Reference proteome</keyword>
<evidence type="ECO:0000313" key="8">
    <source>
        <dbReference type="EMBL" id="KRN02311.1"/>
    </source>
</evidence>
<gene>
    <name evidence="8" type="ORF">FD13_GL001990</name>
</gene>
<evidence type="ECO:0000256" key="6">
    <source>
        <dbReference type="SAM" id="Phobius"/>
    </source>
</evidence>
<evidence type="ECO:0000256" key="3">
    <source>
        <dbReference type="ARBA" id="ARBA00022692"/>
    </source>
</evidence>
<evidence type="ECO:0000256" key="4">
    <source>
        <dbReference type="ARBA" id="ARBA00022989"/>
    </source>
</evidence>
<dbReference type="RefSeq" id="WP_061776334.1">
    <property type="nucleotide sequence ID" value="NZ_AYZH01000008.1"/>
</dbReference>
<evidence type="ECO:0000256" key="5">
    <source>
        <dbReference type="ARBA" id="ARBA00023136"/>
    </source>
</evidence>
<name>A0A0R2DNJ5_9LACO</name>
<proteinExistence type="inferred from homology"/>
<dbReference type="PATRIC" id="fig|1423803.3.peg.2049"/>
<dbReference type="STRING" id="1423803.FD13_GL001990"/>
<dbReference type="InterPro" id="IPR051401">
    <property type="entry name" value="GtrA_CellWall_Glycosyl"/>
</dbReference>
<evidence type="ECO:0000256" key="1">
    <source>
        <dbReference type="ARBA" id="ARBA00004141"/>
    </source>
</evidence>
<dbReference type="OrthoDB" id="361483at2"/>